<dbReference type="Proteomes" id="UP000282060">
    <property type="component" value="Unassembled WGS sequence"/>
</dbReference>
<proteinExistence type="predicted"/>
<sequence length="80" mass="9239">MAKHRKSSSHIEHDSKRGTIKDNALKALVTSELFKMRTERPKKGKGSYNRKQKGHKLKGFAPFDFLVIHFSTFRFSSLAF</sequence>
<dbReference type="EMBL" id="RXNV01000007">
    <property type="protein sequence ID" value="RTR30644.1"/>
    <property type="molecule type" value="Genomic_DNA"/>
</dbReference>
<dbReference type="RefSeq" id="WP_126506788.1">
    <property type="nucleotide sequence ID" value="NZ_RXNV01000007.1"/>
</dbReference>
<evidence type="ECO:0000313" key="2">
    <source>
        <dbReference type="Proteomes" id="UP000282060"/>
    </source>
</evidence>
<comment type="caution">
    <text evidence="1">The sequence shown here is derived from an EMBL/GenBank/DDBJ whole genome shotgun (WGS) entry which is preliminary data.</text>
</comment>
<dbReference type="InterPro" id="IPR005589">
    <property type="entry name" value="ArfA"/>
</dbReference>
<evidence type="ECO:0000313" key="1">
    <source>
        <dbReference type="EMBL" id="RTR30644.1"/>
    </source>
</evidence>
<accession>A0A3S0RKI2</accession>
<dbReference type="Pfam" id="PF03889">
    <property type="entry name" value="ArfA"/>
    <property type="match status" value="1"/>
</dbReference>
<gene>
    <name evidence="1" type="ORF">EKG39_15615</name>
</gene>
<keyword evidence="2" id="KW-1185">Reference proteome</keyword>
<name>A0A3S0RKI2_9GAMM</name>
<organism evidence="1 2">
    <name type="scientific">Shewanella atlantica</name>
    <dbReference type="NCBI Taxonomy" id="271099"/>
    <lineage>
        <taxon>Bacteria</taxon>
        <taxon>Pseudomonadati</taxon>
        <taxon>Pseudomonadota</taxon>
        <taxon>Gammaproteobacteria</taxon>
        <taxon>Alteromonadales</taxon>
        <taxon>Shewanellaceae</taxon>
        <taxon>Shewanella</taxon>
    </lineage>
</organism>
<dbReference type="OrthoDB" id="8603552at2"/>
<protein>
    <submittedName>
        <fullName evidence="1">Alternative ribosome-rescue factor A</fullName>
    </submittedName>
</protein>
<reference evidence="1 2" key="1">
    <citation type="submission" date="2018-12" db="EMBL/GenBank/DDBJ databases">
        <authorList>
            <person name="Yu L."/>
        </authorList>
    </citation>
    <scope>NUCLEOTIDE SEQUENCE [LARGE SCALE GENOMIC DNA]</scope>
    <source>
        <strain evidence="1 2">HAW-EB5</strain>
    </source>
</reference>
<dbReference type="AlphaFoldDB" id="A0A3S0RKI2"/>
<dbReference type="GO" id="GO:0072344">
    <property type="term" value="P:rescue of stalled ribosome"/>
    <property type="evidence" value="ECO:0007669"/>
    <property type="project" value="InterPro"/>
</dbReference>